<dbReference type="EMBL" id="CP007140">
    <property type="protein sequence ID" value="AJC71957.1"/>
    <property type="molecule type" value="Genomic_DNA"/>
</dbReference>
<dbReference type="PANTHER" id="PTHR42204">
    <property type="entry name" value="INTEGRAL MEMBRANE PROTEIN"/>
    <property type="match status" value="1"/>
</dbReference>
<feature type="transmembrane region" description="Helical" evidence="1">
    <location>
        <begin position="275"/>
        <end position="295"/>
    </location>
</feature>
<keyword evidence="1" id="KW-0812">Transmembrane</keyword>
<accession>A0A0X1KL29</accession>
<dbReference type="RefSeq" id="WP_062372146.1">
    <property type="nucleotide sequence ID" value="NZ_CP007140.1"/>
</dbReference>
<feature type="transmembrane region" description="Helical" evidence="1">
    <location>
        <begin position="134"/>
        <end position="154"/>
    </location>
</feature>
<feature type="transmembrane region" description="Helical" evidence="1">
    <location>
        <begin position="236"/>
        <end position="255"/>
    </location>
</feature>
<organism evidence="3 4">
    <name type="scientific">Thermococcus guaymasensis DSM 11113</name>
    <dbReference type="NCBI Taxonomy" id="1432656"/>
    <lineage>
        <taxon>Archaea</taxon>
        <taxon>Methanobacteriati</taxon>
        <taxon>Methanobacteriota</taxon>
        <taxon>Thermococci</taxon>
        <taxon>Thermococcales</taxon>
        <taxon>Thermococcaceae</taxon>
        <taxon>Thermococcus</taxon>
    </lineage>
</organism>
<gene>
    <name evidence="3" type="ORF">X802_07150</name>
</gene>
<dbReference type="Pfam" id="PF01970">
    <property type="entry name" value="TctA"/>
    <property type="match status" value="1"/>
</dbReference>
<proteinExistence type="predicted"/>
<feature type="transmembrane region" description="Helical" evidence="1">
    <location>
        <begin position="160"/>
        <end position="178"/>
    </location>
</feature>
<feature type="transmembrane region" description="Helical" evidence="1">
    <location>
        <begin position="109"/>
        <end position="127"/>
    </location>
</feature>
<dbReference type="STRING" id="1432656.X802_07150"/>
<keyword evidence="1" id="KW-0472">Membrane</keyword>
<name>A0A0X1KL29_9EURY</name>
<evidence type="ECO:0000256" key="1">
    <source>
        <dbReference type="SAM" id="Phobius"/>
    </source>
</evidence>
<feature type="transmembrane region" description="Helical" evidence="1">
    <location>
        <begin position="80"/>
        <end position="103"/>
    </location>
</feature>
<evidence type="ECO:0000313" key="3">
    <source>
        <dbReference type="EMBL" id="AJC71957.1"/>
    </source>
</evidence>
<evidence type="ECO:0000259" key="2">
    <source>
        <dbReference type="Pfam" id="PF01970"/>
    </source>
</evidence>
<keyword evidence="1" id="KW-1133">Transmembrane helix</keyword>
<keyword evidence="4" id="KW-1185">Reference proteome</keyword>
<sequence length="371" mass="40215">MLWELLIGILLGTFTGLTPGIHVNTLAEMGGSFALLFAMGLTHTFLDVFPSTFLGVPDEGTALSILPAHRLVLAGKGLEVIRIALISSFLSVVFVIPLLPFYYLLAPMYSPTLGKIGVAFLLFFLILTERGSRLRAVLVILLSGALGWVVLFHTALKEPFYHVFTGLFGIPVVLASLGSSPTLPKQETDLRVDWSLLVPFSMLGTALGMVSSLLPAFTASMGATIATLFSRDERGFLAAVYSINTSNFLFGIFNFCLTGRTRNGIAVALNNSGVAIPSRGVVILSALLVASLAVFEGEAITKPYLKILTTLNYRAMNLAVIVFLFALSLYFDGFYGLWVLLTASIIGYLAQEWRVRRTNCMGVLMLPLLIM</sequence>
<feature type="transmembrane region" description="Helical" evidence="1">
    <location>
        <begin position="190"/>
        <end position="207"/>
    </location>
</feature>
<dbReference type="Proteomes" id="UP000062043">
    <property type="component" value="Chromosome"/>
</dbReference>
<reference evidence="3 4" key="1">
    <citation type="submission" date="2014-01" db="EMBL/GenBank/DDBJ databases">
        <title>Genome sequencing of Thermococcus guaymasensis.</title>
        <authorList>
            <person name="Zhang X."/>
            <person name="Alvare G."/>
            <person name="Fristensky B."/>
            <person name="Chen L."/>
            <person name="Suen T."/>
            <person name="Chen Q."/>
            <person name="Ma K."/>
        </authorList>
    </citation>
    <scope>NUCLEOTIDE SEQUENCE [LARGE SCALE GENOMIC DNA]</scope>
    <source>
        <strain evidence="3 4">DSM 11113</strain>
    </source>
</reference>
<dbReference type="OrthoDB" id="53365at2157"/>
<dbReference type="PATRIC" id="fig|1432656.3.peg.1387"/>
<protein>
    <recommendedName>
        <fullName evidence="2">DUF112 domain-containing protein</fullName>
    </recommendedName>
</protein>
<dbReference type="PANTHER" id="PTHR42204:SF1">
    <property type="entry name" value="INTEGRAL MEMBRANE PROTEIN"/>
    <property type="match status" value="1"/>
</dbReference>
<evidence type="ECO:0000313" key="4">
    <source>
        <dbReference type="Proteomes" id="UP000062043"/>
    </source>
</evidence>
<dbReference type="InterPro" id="IPR002823">
    <property type="entry name" value="DUF112_TM"/>
</dbReference>
<dbReference type="GeneID" id="27135432"/>
<feature type="domain" description="DUF112" evidence="2">
    <location>
        <begin position="5"/>
        <end position="361"/>
    </location>
</feature>
<dbReference type="AlphaFoldDB" id="A0A0X1KL29"/>
<dbReference type="KEGG" id="tgy:X802_07150"/>